<dbReference type="Gene3D" id="3.40.1360.10">
    <property type="match status" value="1"/>
</dbReference>
<evidence type="ECO:0000313" key="4">
    <source>
        <dbReference type="EMBL" id="HAA8491752.1"/>
    </source>
</evidence>
<accession>A0A685ERT9</accession>
<reference evidence="3" key="3">
    <citation type="submission" date="2019-10" db="EMBL/GenBank/DDBJ databases">
        <authorList>
            <consortium name="NCBI Pathogen Detection Project"/>
        </authorList>
    </citation>
    <scope>NUCLEOTIDE SEQUENCE</scope>
    <source>
        <strain evidence="3">09CEB371LM</strain>
        <strain evidence="4">Sam_F526FDD3-C0F7-43DB-B204-E231FEF9C926</strain>
    </source>
</reference>
<evidence type="ECO:0000313" key="3">
    <source>
        <dbReference type="EMBL" id="HAA8054526.1"/>
    </source>
</evidence>
<dbReference type="Pfam" id="PF13155">
    <property type="entry name" value="Toprim_2"/>
    <property type="match status" value="1"/>
</dbReference>
<dbReference type="EMBL" id="DAAEEB010000016">
    <property type="protein sequence ID" value="HAA8054526.1"/>
    <property type="molecule type" value="Genomic_DNA"/>
</dbReference>
<evidence type="ECO:0000313" key="1">
    <source>
        <dbReference type="EMBL" id="EAC5551936.1"/>
    </source>
</evidence>
<reference evidence="1 5" key="2">
    <citation type="submission" date="2018-06" db="EMBL/GenBank/DDBJ databases">
        <authorList>
            <consortium name="GenomeTrakr: Next Generation Sequencing Network for Food Pathogen Tracability"/>
        </authorList>
    </citation>
    <scope>NUCLEOTIDE SEQUENCE [LARGE SCALE GENOMIC DNA]</scope>
    <source>
        <strain evidence="1 5">FDA00007096</strain>
        <strain evidence="2">FDA00014666</strain>
    </source>
</reference>
<protein>
    <submittedName>
        <fullName evidence="2">Toprim domain-containing protein</fullName>
    </submittedName>
</protein>
<sequence>MTEIEKKAFIRKNIKEFKDADEMLTELKARAHGRYFLCTCPSCQHHEAYMYKDKMNLIFCNRQNECGETTRVILTENDNTSDLQEKYKDKNEKKWLSKAEKEELKILTANIRYFIDGNASFDMEKGETFRGISRGVYQNHLLVTPDLKFGNRLLNAFPLLMRRYGQSEESIKRFENRDVVIPFFDEKGQVDRLLLRSTSPDVEYSNEYPKEIHCIVQYQKQEVKNFQHNLTKEGVSPILISETLINALSVKEIDHDVEFIAATGVNHVRQMKEYILENKEIFQERGVVLAFDPDKAGNLAKEKLKTILSNENIPTRDFPYDNDIQDMNDILQHNDQDLKDLWDNTRDNFKKQLAYINEFNLAIDNIARYQVNLYNVNFDEEKADILKNIKTKNKIYVAFKQDFQESLGEYEVTTYFNIADMTLEQEFNDHDRKYTLVIQEYKSPLEFLADTENLSEDYLTNVSSEQALKAKEKYIQDETEFFIRQEALSFDY</sequence>
<dbReference type="AlphaFoldDB" id="A0A685ERT9"/>
<name>A0A685ERT9_LISMN</name>
<dbReference type="Proteomes" id="UP000840039">
    <property type="component" value="Unassembled WGS sequence"/>
</dbReference>
<gene>
    <name evidence="1" type="ORF">ARY78_16100</name>
    <name evidence="2" type="ORF">F1F65_15340</name>
    <name evidence="3" type="ORF">GHH22_15430</name>
    <name evidence="4" type="ORF">GHO09_14745</name>
</gene>
<organism evidence="3">
    <name type="scientific">Listeria monocytogenes</name>
    <dbReference type="NCBI Taxonomy" id="1639"/>
    <lineage>
        <taxon>Bacteria</taxon>
        <taxon>Bacillati</taxon>
        <taxon>Bacillota</taxon>
        <taxon>Bacilli</taxon>
        <taxon>Bacillales</taxon>
        <taxon>Listeriaceae</taxon>
        <taxon>Listeria</taxon>
    </lineage>
</organism>
<reference evidence="3 6" key="1">
    <citation type="journal article" date="2018" name="Genome Biol.">
        <title>SKESA: strategic k-mer extension for scrupulous assemblies.</title>
        <authorList>
            <person name="Souvorov A."/>
            <person name="Agarwala R."/>
            <person name="Lipman D.J."/>
        </authorList>
    </citation>
    <scope>NUCLEOTIDE SEQUENCE [LARGE SCALE GENOMIC DNA]</scope>
    <source>
        <strain evidence="3">09CEB371LM</strain>
        <strain evidence="4">Sam_F526FDD3-C0F7-43DB-B204-E231FEF9C926</strain>
    </source>
</reference>
<proteinExistence type="predicted"/>
<evidence type="ECO:0000313" key="5">
    <source>
        <dbReference type="Proteomes" id="UP000365297"/>
    </source>
</evidence>
<dbReference type="EMBL" id="AAAIXK010000012">
    <property type="protein sequence ID" value="EAC5551936.1"/>
    <property type="molecule type" value="Genomic_DNA"/>
</dbReference>
<dbReference type="RefSeq" id="WP_031642424.1">
    <property type="nucleotide sequence ID" value="NZ_CP168882.1"/>
</dbReference>
<comment type="caution">
    <text evidence="3">The sequence shown here is derived from an EMBL/GenBank/DDBJ whole genome shotgun (WGS) entry which is preliminary data.</text>
</comment>
<dbReference type="Proteomes" id="UP000840567">
    <property type="component" value="Unassembled WGS sequence"/>
</dbReference>
<evidence type="ECO:0000313" key="2">
    <source>
        <dbReference type="EMBL" id="ECR2347306.1"/>
    </source>
</evidence>
<evidence type="ECO:0000313" key="6">
    <source>
        <dbReference type="Proteomes" id="UP000840567"/>
    </source>
</evidence>
<dbReference type="Proteomes" id="UP000365297">
    <property type="component" value="Unassembled WGS sequence"/>
</dbReference>
<dbReference type="EMBL" id="AAKFCP010000037">
    <property type="protein sequence ID" value="ECR2347306.1"/>
    <property type="molecule type" value="Genomic_DNA"/>
</dbReference>
<dbReference type="EMBL" id="DAAEQL010000013">
    <property type="protein sequence ID" value="HAA8491752.1"/>
    <property type="molecule type" value="Genomic_DNA"/>
</dbReference>